<evidence type="ECO:0000256" key="1">
    <source>
        <dbReference type="SAM" id="MobiDB-lite"/>
    </source>
</evidence>
<evidence type="ECO:0000313" key="3">
    <source>
        <dbReference type="Proteomes" id="UP001497480"/>
    </source>
</evidence>
<keyword evidence="3" id="KW-1185">Reference proteome</keyword>
<sequence>MNGGGHFTPPPPTNGGEYLLSLIQNPHNPPLQHSPTTTNSAVAFMGPTIHVSPPWQINALLQYQTLKLKSGPLPIDGFAHDPQLQYNYNGIGVSDFHGVGNFRCEPSRRMDQWGSGTRQKGSGVSSSELGVKNESVQAMEENVRRDGNVGRKIRLPEQLDHPVPPSGCNLYSVLASDIEESRSKLQSNVVGDGVRDKFKGDGRLTLEEDVADYGRGKSNNPNISHT</sequence>
<proteinExistence type="predicted"/>
<name>A0AAV1WAU0_LUPLU</name>
<accession>A0AAV1WAU0</accession>
<gene>
    <name evidence="2" type="ORF">LLUT_LOCUS7188</name>
</gene>
<organism evidence="2 3">
    <name type="scientific">Lupinus luteus</name>
    <name type="common">European yellow lupine</name>
    <dbReference type="NCBI Taxonomy" id="3873"/>
    <lineage>
        <taxon>Eukaryota</taxon>
        <taxon>Viridiplantae</taxon>
        <taxon>Streptophyta</taxon>
        <taxon>Embryophyta</taxon>
        <taxon>Tracheophyta</taxon>
        <taxon>Spermatophyta</taxon>
        <taxon>Magnoliopsida</taxon>
        <taxon>eudicotyledons</taxon>
        <taxon>Gunneridae</taxon>
        <taxon>Pentapetalae</taxon>
        <taxon>rosids</taxon>
        <taxon>fabids</taxon>
        <taxon>Fabales</taxon>
        <taxon>Fabaceae</taxon>
        <taxon>Papilionoideae</taxon>
        <taxon>50 kb inversion clade</taxon>
        <taxon>genistoids sensu lato</taxon>
        <taxon>core genistoids</taxon>
        <taxon>Genisteae</taxon>
        <taxon>Lupinus</taxon>
    </lineage>
</organism>
<reference evidence="2 3" key="1">
    <citation type="submission" date="2024-03" db="EMBL/GenBank/DDBJ databases">
        <authorList>
            <person name="Martinez-Hernandez J."/>
        </authorList>
    </citation>
    <scope>NUCLEOTIDE SEQUENCE [LARGE SCALE GENOMIC DNA]</scope>
</reference>
<feature type="compositionally biased region" description="Polar residues" evidence="1">
    <location>
        <begin position="114"/>
        <end position="128"/>
    </location>
</feature>
<comment type="caution">
    <text evidence="2">The sequence shown here is derived from an EMBL/GenBank/DDBJ whole genome shotgun (WGS) entry which is preliminary data.</text>
</comment>
<feature type="region of interest" description="Disordered" evidence="1">
    <location>
        <begin position="108"/>
        <end position="140"/>
    </location>
</feature>
<dbReference type="AlphaFoldDB" id="A0AAV1WAU0"/>
<evidence type="ECO:0000313" key="2">
    <source>
        <dbReference type="EMBL" id="CAL0306128.1"/>
    </source>
</evidence>
<protein>
    <submittedName>
        <fullName evidence="2">Uncharacterized protein</fullName>
    </submittedName>
</protein>
<dbReference type="Proteomes" id="UP001497480">
    <property type="component" value="Unassembled WGS sequence"/>
</dbReference>
<dbReference type="EMBL" id="CAXHTB010000005">
    <property type="protein sequence ID" value="CAL0306128.1"/>
    <property type="molecule type" value="Genomic_DNA"/>
</dbReference>